<dbReference type="InterPro" id="IPR053151">
    <property type="entry name" value="RNase_H-like"/>
</dbReference>
<dbReference type="GO" id="GO:0004523">
    <property type="term" value="F:RNA-DNA hybrid ribonuclease activity"/>
    <property type="evidence" value="ECO:0007669"/>
    <property type="project" value="InterPro"/>
</dbReference>
<dbReference type="PANTHER" id="PTHR47723:SF13">
    <property type="entry name" value="PUTATIVE-RELATED"/>
    <property type="match status" value="1"/>
</dbReference>
<reference evidence="2 3" key="1">
    <citation type="submission" date="2024-04" db="EMBL/GenBank/DDBJ databases">
        <authorList>
            <person name="Fracassetti M."/>
        </authorList>
    </citation>
    <scope>NUCLEOTIDE SEQUENCE [LARGE SCALE GENOMIC DNA]</scope>
</reference>
<feature type="domain" description="RNase H type-1" evidence="1">
    <location>
        <begin position="11"/>
        <end position="96"/>
    </location>
</feature>
<protein>
    <recommendedName>
        <fullName evidence="1">RNase H type-1 domain-containing protein</fullName>
    </recommendedName>
</protein>
<dbReference type="Gene3D" id="3.30.420.10">
    <property type="entry name" value="Ribonuclease H-like superfamily/Ribonuclease H"/>
    <property type="match status" value="1"/>
</dbReference>
<dbReference type="InterPro" id="IPR044730">
    <property type="entry name" value="RNase_H-like_dom_plant"/>
</dbReference>
<keyword evidence="3" id="KW-1185">Reference proteome</keyword>
<dbReference type="InterPro" id="IPR036397">
    <property type="entry name" value="RNaseH_sf"/>
</dbReference>
<dbReference type="InterPro" id="IPR002156">
    <property type="entry name" value="RNaseH_domain"/>
</dbReference>
<sequence>MDCRFCSETWRGDNNIAELWAIFHGLDLAWKTGCRALILESDSQLAIQLLKNRHDPVHPYATLLSAIRRKISQDWLVRITHTYREGNRVANWLSKHSLVYPYGMYEFANPPTGLVSILQEYAMGVSFKRRIVAHAPLTM</sequence>
<dbReference type="EMBL" id="OZ034821">
    <property type="protein sequence ID" value="CAL1405807.1"/>
    <property type="molecule type" value="Genomic_DNA"/>
</dbReference>
<name>A0AAV2G6L2_9ROSI</name>
<accession>A0AAV2G6L2</accession>
<gene>
    <name evidence="2" type="ORF">LTRI10_LOCUS45574</name>
</gene>
<evidence type="ECO:0000313" key="2">
    <source>
        <dbReference type="EMBL" id="CAL1405807.1"/>
    </source>
</evidence>
<dbReference type="InterPro" id="IPR012337">
    <property type="entry name" value="RNaseH-like_sf"/>
</dbReference>
<dbReference type="GO" id="GO:0003676">
    <property type="term" value="F:nucleic acid binding"/>
    <property type="evidence" value="ECO:0007669"/>
    <property type="project" value="InterPro"/>
</dbReference>
<dbReference type="AlphaFoldDB" id="A0AAV2G6L2"/>
<dbReference type="Pfam" id="PF13456">
    <property type="entry name" value="RVT_3"/>
    <property type="match status" value="1"/>
</dbReference>
<evidence type="ECO:0000259" key="1">
    <source>
        <dbReference type="Pfam" id="PF13456"/>
    </source>
</evidence>
<dbReference type="PANTHER" id="PTHR47723">
    <property type="entry name" value="OS05G0353850 PROTEIN"/>
    <property type="match status" value="1"/>
</dbReference>
<organism evidence="2 3">
    <name type="scientific">Linum trigynum</name>
    <dbReference type="NCBI Taxonomy" id="586398"/>
    <lineage>
        <taxon>Eukaryota</taxon>
        <taxon>Viridiplantae</taxon>
        <taxon>Streptophyta</taxon>
        <taxon>Embryophyta</taxon>
        <taxon>Tracheophyta</taxon>
        <taxon>Spermatophyta</taxon>
        <taxon>Magnoliopsida</taxon>
        <taxon>eudicotyledons</taxon>
        <taxon>Gunneridae</taxon>
        <taxon>Pentapetalae</taxon>
        <taxon>rosids</taxon>
        <taxon>fabids</taxon>
        <taxon>Malpighiales</taxon>
        <taxon>Linaceae</taxon>
        <taxon>Linum</taxon>
    </lineage>
</organism>
<dbReference type="CDD" id="cd06222">
    <property type="entry name" value="RNase_H_like"/>
    <property type="match status" value="1"/>
</dbReference>
<proteinExistence type="predicted"/>
<evidence type="ECO:0000313" key="3">
    <source>
        <dbReference type="Proteomes" id="UP001497516"/>
    </source>
</evidence>
<dbReference type="SUPFAM" id="SSF53098">
    <property type="entry name" value="Ribonuclease H-like"/>
    <property type="match status" value="1"/>
</dbReference>
<dbReference type="Proteomes" id="UP001497516">
    <property type="component" value="Chromosome 8"/>
</dbReference>